<dbReference type="PANTHER" id="PTHR43562:SF4">
    <property type="entry name" value="NA(+)_H(+) ANTIPORTER NHAS5"/>
    <property type="match status" value="1"/>
</dbReference>
<dbReference type="GO" id="GO:1902600">
    <property type="term" value="P:proton transmembrane transport"/>
    <property type="evidence" value="ECO:0007669"/>
    <property type="project" value="InterPro"/>
</dbReference>
<dbReference type="InterPro" id="IPR006153">
    <property type="entry name" value="Cation/H_exchanger_TM"/>
</dbReference>
<dbReference type="Pfam" id="PF00999">
    <property type="entry name" value="Na_H_Exchanger"/>
    <property type="match status" value="1"/>
</dbReference>
<keyword evidence="2" id="KW-0813">Transport</keyword>
<sequence length="395" mass="43019">MNIMQEFFPFFLVLFVGVFFSDIFRRLHMPWVIALLLGGILIGPDVLGIFEVDGTIKFIGEIGLVFLMFMAGLETRLSTFKTYRKGLLILALLNGLIPMAVGIGIGVFFGYSLTISILIGIIFVSSSIAVVIPSLEANNMIETKLGGLIMGAAIVEDILSLVLLSILLQTINTTAAVPLPIFYGLLVTGLIVLRLLLPKIQWFFSNSIQNSRDLFQQELRSVFVILIGTVIIFELLGLHPIIAGFFAGLVLSDTLKSEVLLGKIRAISYGIFIPTFFIIVGAETNISVFSQADGVLLLTFMIVAGSVISKLASGWLGGRLIGFDNRDAITIGMSKIPQLSTTLAVAFTGAKLGLLPEELVTAMVILSIITTFVGPLFIRFSRPVRRKETLTRHMA</sequence>
<evidence type="ECO:0000256" key="6">
    <source>
        <dbReference type="ARBA" id="ARBA00023065"/>
    </source>
</evidence>
<dbReference type="GO" id="GO:0016020">
    <property type="term" value="C:membrane"/>
    <property type="evidence" value="ECO:0007669"/>
    <property type="project" value="UniProtKB-SubCell"/>
</dbReference>
<feature type="domain" description="Cation/H+ exchanger transmembrane" evidence="9">
    <location>
        <begin position="15"/>
        <end position="378"/>
    </location>
</feature>
<feature type="transmembrane region" description="Helical" evidence="8">
    <location>
        <begin position="266"/>
        <end position="282"/>
    </location>
</feature>
<evidence type="ECO:0000256" key="3">
    <source>
        <dbReference type="ARBA" id="ARBA00022449"/>
    </source>
</evidence>
<evidence type="ECO:0000259" key="9">
    <source>
        <dbReference type="Pfam" id="PF00999"/>
    </source>
</evidence>
<dbReference type="GO" id="GO:0015297">
    <property type="term" value="F:antiporter activity"/>
    <property type="evidence" value="ECO:0007669"/>
    <property type="project" value="UniProtKB-KW"/>
</dbReference>
<feature type="transmembrane region" description="Helical" evidence="8">
    <location>
        <begin position="294"/>
        <end position="316"/>
    </location>
</feature>
<dbReference type="Gene3D" id="1.20.1530.20">
    <property type="match status" value="1"/>
</dbReference>
<dbReference type="EMBL" id="PCTL01000004">
    <property type="protein sequence ID" value="PIP73844.1"/>
    <property type="molecule type" value="Genomic_DNA"/>
</dbReference>
<name>A0A2H0CVC7_9BACT</name>
<feature type="transmembrane region" description="Helical" evidence="8">
    <location>
        <begin position="31"/>
        <end position="50"/>
    </location>
</feature>
<keyword evidence="4 8" id="KW-0812">Transmembrane</keyword>
<feature type="transmembrane region" description="Helical" evidence="8">
    <location>
        <begin position="147"/>
        <end position="168"/>
    </location>
</feature>
<dbReference type="Proteomes" id="UP000230638">
    <property type="component" value="Unassembled WGS sequence"/>
</dbReference>
<feature type="transmembrane region" description="Helical" evidence="8">
    <location>
        <begin position="222"/>
        <end position="246"/>
    </location>
</feature>
<evidence type="ECO:0000256" key="2">
    <source>
        <dbReference type="ARBA" id="ARBA00022448"/>
    </source>
</evidence>
<protein>
    <recommendedName>
        <fullName evidence="9">Cation/H+ exchanger transmembrane domain-containing protein</fullName>
    </recommendedName>
</protein>
<evidence type="ECO:0000313" key="11">
    <source>
        <dbReference type="Proteomes" id="UP000230638"/>
    </source>
</evidence>
<accession>A0A2H0CVC7</accession>
<keyword evidence="6" id="KW-0406">Ion transport</keyword>
<dbReference type="PANTHER" id="PTHR43562">
    <property type="entry name" value="NAPA-TYPE SODIUM/HYDROGEN ANTIPORTER"/>
    <property type="match status" value="1"/>
</dbReference>
<keyword evidence="3" id="KW-0050">Antiport</keyword>
<feature type="transmembrane region" description="Helical" evidence="8">
    <location>
        <begin position="87"/>
        <end position="109"/>
    </location>
</feature>
<comment type="caution">
    <text evidence="10">The sequence shown here is derived from an EMBL/GenBank/DDBJ whole genome shotgun (WGS) entry which is preliminary data.</text>
</comment>
<evidence type="ECO:0000256" key="1">
    <source>
        <dbReference type="ARBA" id="ARBA00004141"/>
    </source>
</evidence>
<feature type="transmembrane region" description="Helical" evidence="8">
    <location>
        <begin position="180"/>
        <end position="197"/>
    </location>
</feature>
<dbReference type="AlphaFoldDB" id="A0A2H0CVC7"/>
<reference evidence="10 11" key="1">
    <citation type="submission" date="2017-09" db="EMBL/GenBank/DDBJ databases">
        <title>Depth-based differentiation of microbial function through sediment-hosted aquifers and enrichment of novel symbionts in the deep terrestrial subsurface.</title>
        <authorList>
            <person name="Probst A.J."/>
            <person name="Ladd B."/>
            <person name="Jarett J.K."/>
            <person name="Geller-Mcgrath D.E."/>
            <person name="Sieber C.M."/>
            <person name="Emerson J.B."/>
            <person name="Anantharaman K."/>
            <person name="Thomas B.C."/>
            <person name="Malmstrom R."/>
            <person name="Stieglmeier M."/>
            <person name="Klingl A."/>
            <person name="Woyke T."/>
            <person name="Ryan C.M."/>
            <person name="Banfield J.F."/>
        </authorList>
    </citation>
    <scope>NUCLEOTIDE SEQUENCE [LARGE SCALE GENOMIC DNA]</scope>
    <source>
        <strain evidence="10">CG22_combo_CG10-13_8_21_14_all_47_15</strain>
    </source>
</reference>
<keyword evidence="7 8" id="KW-0472">Membrane</keyword>
<feature type="transmembrane region" description="Helical" evidence="8">
    <location>
        <begin position="115"/>
        <end position="135"/>
    </location>
</feature>
<keyword evidence="5 8" id="KW-1133">Transmembrane helix</keyword>
<feature type="transmembrane region" description="Helical" evidence="8">
    <location>
        <begin position="6"/>
        <end position="24"/>
    </location>
</feature>
<proteinExistence type="predicted"/>
<evidence type="ECO:0000313" key="10">
    <source>
        <dbReference type="EMBL" id="PIP73844.1"/>
    </source>
</evidence>
<evidence type="ECO:0000256" key="5">
    <source>
        <dbReference type="ARBA" id="ARBA00022989"/>
    </source>
</evidence>
<evidence type="ECO:0000256" key="4">
    <source>
        <dbReference type="ARBA" id="ARBA00022692"/>
    </source>
</evidence>
<gene>
    <name evidence="10" type="ORF">COW88_00620</name>
</gene>
<feature type="transmembrane region" description="Helical" evidence="8">
    <location>
        <begin position="359"/>
        <end position="378"/>
    </location>
</feature>
<organism evidence="10 11">
    <name type="scientific">Candidatus Lloydbacteria bacterium CG22_combo_CG10-13_8_21_14_all_47_15</name>
    <dbReference type="NCBI Taxonomy" id="1974635"/>
    <lineage>
        <taxon>Bacteria</taxon>
        <taxon>Candidatus Lloydiibacteriota</taxon>
    </lineage>
</organism>
<evidence type="ECO:0000256" key="7">
    <source>
        <dbReference type="ARBA" id="ARBA00023136"/>
    </source>
</evidence>
<comment type="subcellular location">
    <subcellularLocation>
        <location evidence="1">Membrane</location>
        <topology evidence="1">Multi-pass membrane protein</topology>
    </subcellularLocation>
</comment>
<dbReference type="InterPro" id="IPR038770">
    <property type="entry name" value="Na+/solute_symporter_sf"/>
</dbReference>
<evidence type="ECO:0000256" key="8">
    <source>
        <dbReference type="SAM" id="Phobius"/>
    </source>
</evidence>